<evidence type="ECO:0000256" key="2">
    <source>
        <dbReference type="SAM" id="Phobius"/>
    </source>
</evidence>
<dbReference type="SUPFAM" id="SSF50630">
    <property type="entry name" value="Acid proteases"/>
    <property type="match status" value="1"/>
</dbReference>
<dbReference type="InterPro" id="IPR021109">
    <property type="entry name" value="Peptidase_aspartic_dom_sf"/>
</dbReference>
<proteinExistence type="predicted"/>
<dbReference type="Proteomes" id="UP000503462">
    <property type="component" value="Chromosome 5"/>
</dbReference>
<dbReference type="Gene3D" id="2.40.70.10">
    <property type="entry name" value="Acid Proteases"/>
    <property type="match status" value="1"/>
</dbReference>
<evidence type="ECO:0000313" key="4">
    <source>
        <dbReference type="Proteomes" id="UP000503462"/>
    </source>
</evidence>
<dbReference type="AlphaFoldDB" id="A0A6H0Y4B1"/>
<feature type="transmembrane region" description="Helical" evidence="2">
    <location>
        <begin position="495"/>
        <end position="517"/>
    </location>
</feature>
<keyword evidence="2" id="KW-0472">Membrane</keyword>
<evidence type="ECO:0000256" key="1">
    <source>
        <dbReference type="SAM" id="MobiDB-lite"/>
    </source>
</evidence>
<dbReference type="OrthoDB" id="4074350at2759"/>
<gene>
    <name evidence="3" type="ORF">AMS68_007195</name>
</gene>
<protein>
    <recommendedName>
        <fullName evidence="5">Peptidase A1 domain-containing protein</fullName>
    </recommendedName>
</protein>
<reference evidence="3 4" key="1">
    <citation type="journal article" date="2016" name="Sci. Rep.">
        <title>Peltaster fructicola genome reveals evolution from an invasive phytopathogen to an ectophytic parasite.</title>
        <authorList>
            <person name="Xu C."/>
            <person name="Chen H."/>
            <person name="Gleason M.L."/>
            <person name="Xu J.R."/>
            <person name="Liu H."/>
            <person name="Zhang R."/>
            <person name="Sun G."/>
        </authorList>
    </citation>
    <scope>NUCLEOTIDE SEQUENCE [LARGE SCALE GENOMIC DNA]</scope>
    <source>
        <strain evidence="3 4">LNHT1506</strain>
    </source>
</reference>
<sequence length="603" mass="64112">MFYPIMWSATTYGLDGPWHAISAAVGGYDNAQSYSQSNVDLLPGGIWESYILSNATCTSNATVGCASGGFWDPLTSNGGSLAQQTMEGPISVEGDSQDQFGSGRHLHGKYYAQNLHFNGRGVNNYPGITIPNSTLVSATSAYHTWPNGRVTSLEIGNLALGADGPTMTFGTKIATYNVPGYLGTIPVSGHGIASNSYAMHIGSTALSYPGSLIFGAYDKGRGLGPVTSWSGNKALMLRDITLGVETGGSPWNFSSKTGLLLNNQSQPSSLPVYPDGLAPYLHLPDATCKGLAQVLPIYFDQTSKFYLWNTSDPAYTKVVTSAAYLGFVFPSVTVGQDAVTIKVPMMYLNLTLMPLASGLTTPVQYFPCQNYNPNYGSLSTGGSDGGTYILGRSFLQAAILGRNWAQGISWLAQAPGPGPNREGLGYNPVEIQNNDTSISFDTDTSLFNKSMQGYWTPLPQLSTADSSSSGSGSGSGTSSSSTQGTNAGLSIGAKIGIGLGAALVTIVLIGLVVLLLLRRKRSKKSTELHGAPSLSELTSPDSTGAYAARYHGQPYRDQYGRVYYVKYAHEMSGHDEVKELADHRLEVRELHDRPLPPQELEGK</sequence>
<keyword evidence="2" id="KW-1133">Transmembrane helix</keyword>
<feature type="region of interest" description="Disordered" evidence="1">
    <location>
        <begin position="462"/>
        <end position="484"/>
    </location>
</feature>
<dbReference type="EMBL" id="CP051143">
    <property type="protein sequence ID" value="QIX01678.1"/>
    <property type="molecule type" value="Genomic_DNA"/>
</dbReference>
<accession>A0A6H0Y4B1</accession>
<evidence type="ECO:0008006" key="5">
    <source>
        <dbReference type="Google" id="ProtNLM"/>
    </source>
</evidence>
<evidence type="ECO:0000313" key="3">
    <source>
        <dbReference type="EMBL" id="QIX01678.1"/>
    </source>
</evidence>
<name>A0A6H0Y4B1_9PEZI</name>
<keyword evidence="4" id="KW-1185">Reference proteome</keyword>
<keyword evidence="2" id="KW-0812">Transmembrane</keyword>
<feature type="compositionally biased region" description="Low complexity" evidence="1">
    <location>
        <begin position="466"/>
        <end position="484"/>
    </location>
</feature>
<organism evidence="3 4">
    <name type="scientific">Peltaster fructicola</name>
    <dbReference type="NCBI Taxonomy" id="286661"/>
    <lineage>
        <taxon>Eukaryota</taxon>
        <taxon>Fungi</taxon>
        <taxon>Dikarya</taxon>
        <taxon>Ascomycota</taxon>
        <taxon>Pezizomycotina</taxon>
        <taxon>Dothideomycetes</taxon>
        <taxon>Dothideomycetes incertae sedis</taxon>
        <taxon>Peltaster</taxon>
    </lineage>
</organism>